<dbReference type="Proteomes" id="UP000318995">
    <property type="component" value="Unassembled WGS sequence"/>
</dbReference>
<dbReference type="OrthoDB" id="9778740at2"/>
<evidence type="ECO:0000256" key="6">
    <source>
        <dbReference type="SAM" id="MobiDB-lite"/>
    </source>
</evidence>
<organism evidence="7 8">
    <name type="scientific">Botrimarina hoheduenensis</name>
    <dbReference type="NCBI Taxonomy" id="2528000"/>
    <lineage>
        <taxon>Bacteria</taxon>
        <taxon>Pseudomonadati</taxon>
        <taxon>Planctomycetota</taxon>
        <taxon>Planctomycetia</taxon>
        <taxon>Pirellulales</taxon>
        <taxon>Lacipirellulaceae</taxon>
        <taxon>Botrimarina</taxon>
    </lineage>
</organism>
<dbReference type="GO" id="GO:0004499">
    <property type="term" value="F:N,N-dimethylaniline monooxygenase activity"/>
    <property type="evidence" value="ECO:0007669"/>
    <property type="project" value="InterPro"/>
</dbReference>
<evidence type="ECO:0000256" key="5">
    <source>
        <dbReference type="ARBA" id="ARBA00023002"/>
    </source>
</evidence>
<feature type="compositionally biased region" description="Polar residues" evidence="6">
    <location>
        <begin position="17"/>
        <end position="26"/>
    </location>
</feature>
<keyword evidence="4" id="KW-0521">NADP</keyword>
<dbReference type="AlphaFoldDB" id="A0A5C5W836"/>
<dbReference type="PANTHER" id="PTHR23023">
    <property type="entry name" value="DIMETHYLANILINE MONOOXYGENASE"/>
    <property type="match status" value="1"/>
</dbReference>
<dbReference type="RefSeq" id="WP_146572928.1">
    <property type="nucleotide sequence ID" value="NZ_SJPH01000003.1"/>
</dbReference>
<dbReference type="GO" id="GO:0050660">
    <property type="term" value="F:flavin adenine dinucleotide binding"/>
    <property type="evidence" value="ECO:0007669"/>
    <property type="project" value="InterPro"/>
</dbReference>
<dbReference type="GO" id="GO:0050661">
    <property type="term" value="F:NADP binding"/>
    <property type="evidence" value="ECO:0007669"/>
    <property type="project" value="InterPro"/>
</dbReference>
<accession>A0A5C5W836</accession>
<feature type="region of interest" description="Disordered" evidence="6">
    <location>
        <begin position="1"/>
        <end position="28"/>
    </location>
</feature>
<evidence type="ECO:0000256" key="3">
    <source>
        <dbReference type="ARBA" id="ARBA00022827"/>
    </source>
</evidence>
<name>A0A5C5W836_9BACT</name>
<dbReference type="InterPro" id="IPR000960">
    <property type="entry name" value="Flavin_mOase"/>
</dbReference>
<evidence type="ECO:0000256" key="2">
    <source>
        <dbReference type="ARBA" id="ARBA00022630"/>
    </source>
</evidence>
<evidence type="ECO:0000313" key="7">
    <source>
        <dbReference type="EMBL" id="TWT46423.1"/>
    </source>
</evidence>
<reference evidence="7 8" key="1">
    <citation type="submission" date="2019-02" db="EMBL/GenBank/DDBJ databases">
        <title>Deep-cultivation of Planctomycetes and their phenomic and genomic characterization uncovers novel biology.</title>
        <authorList>
            <person name="Wiegand S."/>
            <person name="Jogler M."/>
            <person name="Boedeker C."/>
            <person name="Pinto D."/>
            <person name="Vollmers J."/>
            <person name="Rivas-Marin E."/>
            <person name="Kohn T."/>
            <person name="Peeters S.H."/>
            <person name="Heuer A."/>
            <person name="Rast P."/>
            <person name="Oberbeckmann S."/>
            <person name="Bunk B."/>
            <person name="Jeske O."/>
            <person name="Meyerdierks A."/>
            <person name="Storesund J.E."/>
            <person name="Kallscheuer N."/>
            <person name="Luecker S."/>
            <person name="Lage O.M."/>
            <person name="Pohl T."/>
            <person name="Merkel B.J."/>
            <person name="Hornburger P."/>
            <person name="Mueller R.-W."/>
            <person name="Bruemmer F."/>
            <person name="Labrenz M."/>
            <person name="Spormann A.M."/>
            <person name="Op Den Camp H."/>
            <person name="Overmann J."/>
            <person name="Amann R."/>
            <person name="Jetten M.S.M."/>
            <person name="Mascher T."/>
            <person name="Medema M.H."/>
            <person name="Devos D.P."/>
            <person name="Kaster A.-K."/>
            <person name="Ovreas L."/>
            <person name="Rohde M."/>
            <person name="Galperin M.Y."/>
            <person name="Jogler C."/>
        </authorList>
    </citation>
    <scope>NUCLEOTIDE SEQUENCE [LARGE SCALE GENOMIC DNA]</scope>
    <source>
        <strain evidence="7 8">Pla111</strain>
    </source>
</reference>
<proteinExistence type="inferred from homology"/>
<gene>
    <name evidence="7" type="primary">czcO</name>
    <name evidence="7" type="ORF">Pla111_15190</name>
</gene>
<evidence type="ECO:0000256" key="1">
    <source>
        <dbReference type="ARBA" id="ARBA00009183"/>
    </source>
</evidence>
<keyword evidence="2" id="KW-0285">Flavoprotein</keyword>
<dbReference type="InterPro" id="IPR020946">
    <property type="entry name" value="Flavin_mOase-like"/>
</dbReference>
<evidence type="ECO:0000256" key="4">
    <source>
        <dbReference type="ARBA" id="ARBA00022857"/>
    </source>
</evidence>
<dbReference type="EC" id="1.-.-.-" evidence="7"/>
<dbReference type="Gene3D" id="3.50.50.60">
    <property type="entry name" value="FAD/NAD(P)-binding domain"/>
    <property type="match status" value="1"/>
</dbReference>
<dbReference type="EMBL" id="SJPH01000003">
    <property type="protein sequence ID" value="TWT46423.1"/>
    <property type="molecule type" value="Genomic_DNA"/>
</dbReference>
<dbReference type="InterPro" id="IPR050346">
    <property type="entry name" value="FMO-like"/>
</dbReference>
<evidence type="ECO:0000313" key="8">
    <source>
        <dbReference type="Proteomes" id="UP000318995"/>
    </source>
</evidence>
<comment type="similarity">
    <text evidence="1">Belongs to the FMO family.</text>
</comment>
<keyword evidence="8" id="KW-1185">Reference proteome</keyword>
<comment type="caution">
    <text evidence="7">The sequence shown here is derived from an EMBL/GenBank/DDBJ whole genome shotgun (WGS) entry which is preliminary data.</text>
</comment>
<dbReference type="InterPro" id="IPR036188">
    <property type="entry name" value="FAD/NAD-bd_sf"/>
</dbReference>
<keyword evidence="3" id="KW-0274">FAD</keyword>
<dbReference type="Pfam" id="PF00743">
    <property type="entry name" value="FMO-like"/>
    <property type="match status" value="1"/>
</dbReference>
<keyword evidence="5 7" id="KW-0560">Oxidoreductase</keyword>
<sequence>MPPLASSTAVPARPHLSGSSPLSATLRNAEDRSERVLVIGAGTSGLAMGKALRDAGITYDCVEREPDLGGNWNIRLNVSSVCESTHLISSKKLTEYPDHPMPESWPEYPSQGLVLEYLRSYAERFGLRESIEFGVGVRHAQPLDPHGWLVELDDGRLRRYGAIAIANGHNWDPAWPDFPGEFSGLALHSSQYKSPDLLQGRRVLVVGGGNSGCDLAVESAQHAATTRLSLRRGYHFLPKFFHGTPIDICGERLLHARVPLAVRRALAHAMVFFLLGTRRGTGLPRPDHRLFETHPTINSQLYYALRHGDLAIRPNIEQLEGDHVRFVDGSVEPFDVILYATGFRLSFPFLDSKHLNWCGDSATGRPELYLNVFSPMRDDLFVLGMIQPDSGQWGLVDLQSQLVARTLLAQREGSRCYERFVDRKQRTSGSASISYLATPRHRLEVEHFSYRRLLRRELRRLGKAPHRVSQTSIV</sequence>
<dbReference type="SUPFAM" id="SSF51905">
    <property type="entry name" value="FAD/NAD(P)-binding domain"/>
    <property type="match status" value="2"/>
</dbReference>
<protein>
    <submittedName>
        <fullName evidence="7">Putative oxidoreductase CzcO</fullName>
        <ecNumber evidence="7">1.-.-.-</ecNumber>
    </submittedName>
</protein>
<dbReference type="PRINTS" id="PR00370">
    <property type="entry name" value="FMOXYGENASE"/>
</dbReference>